<sequence precursor="true">MIATLLAAFATAVGAVTGAAPAASPTPVATAAGPAASLPLDQAVGQRMIGSLPGTTVPDALARQIRRGQLAGVILFARNVGSRAQLRALTDRLQAERRRGPRALRDRPLLIMIDQEGGLVKRLPGAPAQSAGDLGARNDPALARRAGLATARNLSGVGVNVNLAPVLDLGLPGSYQRSTERSYAATAAGVSRIGGAFADGLRDGGVLATAKHFPGLGRGPANEDERLNRIDVPLDLLRATDEAPFRDAARRGVPFVMVSTGIYPALDERPAMFSERVTTRELRDVVGFRGVTVTDDLEVSAIAHLTPERKALASVRAGNDLLLFCQTAAAADRGAAALVRAVRSGAIERASIDAGADRVLALRAGLR</sequence>
<dbReference type="InterPro" id="IPR017853">
    <property type="entry name" value="GH"/>
</dbReference>
<keyword evidence="2 6" id="KW-0378">Hydrolase</keyword>
<dbReference type="RefSeq" id="WP_012935089.1">
    <property type="nucleotide sequence ID" value="NC_013739.1"/>
</dbReference>
<dbReference type="KEGG" id="cwo:Cwoe_3621"/>
<accession>D3F0H8</accession>
<feature type="signal peptide" evidence="4">
    <location>
        <begin position="1"/>
        <end position="22"/>
    </location>
</feature>
<dbReference type="CAZy" id="GH3">
    <property type="family name" value="Glycoside Hydrolase Family 3"/>
</dbReference>
<dbReference type="AlphaFoldDB" id="D3F0H8"/>
<protein>
    <submittedName>
        <fullName evidence="6">Glycoside hydrolase family 3 domain protein</fullName>
    </submittedName>
</protein>
<dbReference type="eggNOG" id="COG1472">
    <property type="taxonomic scope" value="Bacteria"/>
</dbReference>
<gene>
    <name evidence="6" type="ordered locus">Cwoe_3621</name>
</gene>
<evidence type="ECO:0000256" key="2">
    <source>
        <dbReference type="ARBA" id="ARBA00022801"/>
    </source>
</evidence>
<evidence type="ECO:0000313" key="6">
    <source>
        <dbReference type="EMBL" id="ADB52038.1"/>
    </source>
</evidence>
<dbReference type="GO" id="GO:0009254">
    <property type="term" value="P:peptidoglycan turnover"/>
    <property type="evidence" value="ECO:0007669"/>
    <property type="project" value="TreeGrafter"/>
</dbReference>
<keyword evidence="3" id="KW-0326">Glycosidase</keyword>
<dbReference type="GO" id="GO:0005975">
    <property type="term" value="P:carbohydrate metabolic process"/>
    <property type="evidence" value="ECO:0007669"/>
    <property type="project" value="InterPro"/>
</dbReference>
<feature type="domain" description="Glycoside hydrolase family 3 N-terminal" evidence="5">
    <location>
        <begin position="59"/>
        <end position="361"/>
    </location>
</feature>
<evidence type="ECO:0000256" key="1">
    <source>
        <dbReference type="ARBA" id="ARBA00005336"/>
    </source>
</evidence>
<dbReference type="InterPro" id="IPR036962">
    <property type="entry name" value="Glyco_hydro_3_N_sf"/>
</dbReference>
<comment type="similarity">
    <text evidence="1">Belongs to the glycosyl hydrolase 3 family.</text>
</comment>
<dbReference type="HOGENOM" id="CLU_008392_0_1_11"/>
<dbReference type="EMBL" id="CP001854">
    <property type="protein sequence ID" value="ADB52038.1"/>
    <property type="molecule type" value="Genomic_DNA"/>
</dbReference>
<evidence type="ECO:0000259" key="5">
    <source>
        <dbReference type="Pfam" id="PF00933"/>
    </source>
</evidence>
<organism evidence="6 7">
    <name type="scientific">Conexibacter woesei (strain DSM 14684 / CCUG 47730 / CIP 108061 / JCM 11494 / NBRC 100937 / ID131577)</name>
    <dbReference type="NCBI Taxonomy" id="469383"/>
    <lineage>
        <taxon>Bacteria</taxon>
        <taxon>Bacillati</taxon>
        <taxon>Actinomycetota</taxon>
        <taxon>Thermoleophilia</taxon>
        <taxon>Solirubrobacterales</taxon>
        <taxon>Conexibacteraceae</taxon>
        <taxon>Conexibacter</taxon>
    </lineage>
</organism>
<dbReference type="Pfam" id="PF00933">
    <property type="entry name" value="Glyco_hydro_3"/>
    <property type="match status" value="1"/>
</dbReference>
<dbReference type="SUPFAM" id="SSF51445">
    <property type="entry name" value="(Trans)glycosidases"/>
    <property type="match status" value="1"/>
</dbReference>
<evidence type="ECO:0000256" key="4">
    <source>
        <dbReference type="SAM" id="SignalP"/>
    </source>
</evidence>
<dbReference type="STRING" id="469383.Cwoe_3621"/>
<dbReference type="GO" id="GO:0004553">
    <property type="term" value="F:hydrolase activity, hydrolyzing O-glycosyl compounds"/>
    <property type="evidence" value="ECO:0007669"/>
    <property type="project" value="InterPro"/>
</dbReference>
<dbReference type="InterPro" id="IPR001764">
    <property type="entry name" value="Glyco_hydro_3_N"/>
</dbReference>
<dbReference type="OrthoDB" id="9805821at2"/>
<reference evidence="6 7" key="1">
    <citation type="journal article" date="2010" name="Stand. Genomic Sci.">
        <title>Complete genome sequence of Conexibacter woesei type strain (ID131577).</title>
        <authorList>
            <person name="Pukall R."/>
            <person name="Lapidus A."/>
            <person name="Glavina Del Rio T."/>
            <person name="Copeland A."/>
            <person name="Tice H."/>
            <person name="Cheng J.-F."/>
            <person name="Lucas S."/>
            <person name="Chen F."/>
            <person name="Nolan M."/>
            <person name="Bruce D."/>
            <person name="Goodwin L."/>
            <person name="Pitluck S."/>
            <person name="Mavromatis K."/>
            <person name="Ivanova N."/>
            <person name="Ovchinnikova G."/>
            <person name="Pati A."/>
            <person name="Chen A."/>
            <person name="Palaniappan K."/>
            <person name="Land M."/>
            <person name="Hauser L."/>
            <person name="Chang Y.-J."/>
            <person name="Jeffries C.D."/>
            <person name="Chain P."/>
            <person name="Meincke L."/>
            <person name="Sims D."/>
            <person name="Brettin T."/>
            <person name="Detter J.C."/>
            <person name="Rohde M."/>
            <person name="Goeker M."/>
            <person name="Bristow J."/>
            <person name="Eisen J.A."/>
            <person name="Markowitz V."/>
            <person name="Kyrpides N.C."/>
            <person name="Klenk H.-P."/>
            <person name="Hugenholtz P."/>
        </authorList>
    </citation>
    <scope>NUCLEOTIDE SEQUENCE [LARGE SCALE GENOMIC DNA]</scope>
    <source>
        <strain evidence="7">DSM 14684 / CIP 108061 / JCM 11494 / NBRC 100937 / ID131577</strain>
    </source>
</reference>
<keyword evidence="4" id="KW-0732">Signal</keyword>
<evidence type="ECO:0000313" key="7">
    <source>
        <dbReference type="Proteomes" id="UP000008229"/>
    </source>
</evidence>
<dbReference type="PANTHER" id="PTHR30480:SF14">
    <property type="entry name" value="HYDROLASE, PUTATIVE (AFU_ORTHOLOGUE AFUA_4G13770)-RELATED"/>
    <property type="match status" value="1"/>
</dbReference>
<dbReference type="Proteomes" id="UP000008229">
    <property type="component" value="Chromosome"/>
</dbReference>
<evidence type="ECO:0000256" key="3">
    <source>
        <dbReference type="ARBA" id="ARBA00023295"/>
    </source>
</evidence>
<feature type="chain" id="PRO_5003044077" evidence="4">
    <location>
        <begin position="23"/>
        <end position="367"/>
    </location>
</feature>
<dbReference type="InterPro" id="IPR050226">
    <property type="entry name" value="NagZ_Beta-hexosaminidase"/>
</dbReference>
<proteinExistence type="inferred from homology"/>
<dbReference type="PANTHER" id="PTHR30480">
    <property type="entry name" value="BETA-HEXOSAMINIDASE-RELATED"/>
    <property type="match status" value="1"/>
</dbReference>
<reference evidence="7" key="2">
    <citation type="submission" date="2010-01" db="EMBL/GenBank/DDBJ databases">
        <title>The complete genome of Conexibacter woesei DSM 14684.</title>
        <authorList>
            <consortium name="US DOE Joint Genome Institute (JGI-PGF)"/>
            <person name="Lucas S."/>
            <person name="Copeland A."/>
            <person name="Lapidus A."/>
            <person name="Glavina del Rio T."/>
            <person name="Dalin E."/>
            <person name="Tice H."/>
            <person name="Bruce D."/>
            <person name="Goodwin L."/>
            <person name="Pitluck S."/>
            <person name="Kyrpides N."/>
            <person name="Mavromatis K."/>
            <person name="Ivanova N."/>
            <person name="Mikhailova N."/>
            <person name="Chertkov O."/>
            <person name="Brettin T."/>
            <person name="Detter J.C."/>
            <person name="Han C."/>
            <person name="Larimer F."/>
            <person name="Land M."/>
            <person name="Hauser L."/>
            <person name="Markowitz V."/>
            <person name="Cheng J.-F."/>
            <person name="Hugenholtz P."/>
            <person name="Woyke T."/>
            <person name="Wu D."/>
            <person name="Pukall R."/>
            <person name="Steenblock K."/>
            <person name="Schneider S."/>
            <person name="Klenk H.-P."/>
            <person name="Eisen J.A."/>
        </authorList>
    </citation>
    <scope>NUCLEOTIDE SEQUENCE [LARGE SCALE GENOMIC DNA]</scope>
    <source>
        <strain evidence="7">DSM 14684 / CIP 108061 / JCM 11494 / NBRC 100937 / ID131577</strain>
    </source>
</reference>
<dbReference type="Gene3D" id="3.20.20.300">
    <property type="entry name" value="Glycoside hydrolase, family 3, N-terminal domain"/>
    <property type="match status" value="1"/>
</dbReference>
<keyword evidence="7" id="KW-1185">Reference proteome</keyword>
<name>D3F0H8_CONWI</name>